<evidence type="ECO:0000313" key="2">
    <source>
        <dbReference type="EMBL" id="AGM11305.1"/>
    </source>
</evidence>
<dbReference type="EMBL" id="KC292025">
    <property type="protein sequence ID" value="AGM11305.1"/>
    <property type="molecule type" value="Genomic_DNA"/>
</dbReference>
<feature type="region of interest" description="Disordered" evidence="1">
    <location>
        <begin position="1"/>
        <end position="65"/>
    </location>
</feature>
<accession>R4T8T0</accession>
<dbReference type="Proteomes" id="UP000203449">
    <property type="component" value="Segment"/>
</dbReference>
<name>R4T8T0_9CAUD</name>
<feature type="compositionally biased region" description="Basic and acidic residues" evidence="1">
    <location>
        <begin position="1"/>
        <end position="30"/>
    </location>
</feature>
<dbReference type="KEGG" id="vg:16194219"/>
<evidence type="ECO:0000256" key="1">
    <source>
        <dbReference type="SAM" id="MobiDB-lite"/>
    </source>
</evidence>
<proteinExistence type="predicted"/>
<organism evidence="2 3">
    <name type="scientific">Haloarcula hispanica tailed virus 1</name>
    <dbReference type="NCBI Taxonomy" id="1273750"/>
    <lineage>
        <taxon>Viruses</taxon>
        <taxon>Duplodnaviria</taxon>
        <taxon>Heunggongvirae</taxon>
        <taxon>Uroviricota</taxon>
        <taxon>Caudoviricetes</taxon>
        <taxon>Madisaviridae</taxon>
        <taxon>Clampvirus</taxon>
        <taxon>Clampvirus italiense</taxon>
        <taxon>Clampvirus HHTV1</taxon>
    </lineage>
</organism>
<dbReference type="RefSeq" id="YP_008058741.1">
    <property type="nucleotide sequence ID" value="NC_021322.1"/>
</dbReference>
<gene>
    <name evidence="2" type="primary">51</name>
    <name evidence="2" type="ORF">HHTV1_51</name>
</gene>
<reference evidence="2 3" key="1">
    <citation type="submission" date="2012-12" db="EMBL/GenBank/DDBJ databases">
        <authorList>
            <person name="Sencilo A."/>
            <person name="Jacobs-Sera D."/>
            <person name="Russell D.A."/>
            <person name="Ko C."/>
            <person name="Atanasova N."/>
            <person name="Osterlund E."/>
            <person name="Oksanen H.M."/>
            <person name="Bamford D.H."/>
            <person name="Hatfull G.F."/>
            <person name="Roine E."/>
            <person name="Hendrix R.W."/>
        </authorList>
    </citation>
    <scope>NUCLEOTIDE SEQUENCE [LARGE SCALE GENOMIC DNA]</scope>
</reference>
<sequence length="65" mass="7400">MNRRPPEPPEPEEPPRCRHCGEELPDDQHQELGGCPSQPETWFDPPEAPPEEAGDDMIIPERDQS</sequence>
<dbReference type="GeneID" id="16194219"/>
<evidence type="ECO:0000313" key="3">
    <source>
        <dbReference type="Proteomes" id="UP000203449"/>
    </source>
</evidence>
<protein>
    <submittedName>
        <fullName evidence="2">Uncharacterized protein</fullName>
    </submittedName>
</protein>
<keyword evidence="3" id="KW-1185">Reference proteome</keyword>